<dbReference type="EMBL" id="BARS01011115">
    <property type="protein sequence ID" value="GAF99272.1"/>
    <property type="molecule type" value="Genomic_DNA"/>
</dbReference>
<name>X0UFU1_9ZZZZ</name>
<dbReference type="AlphaFoldDB" id="X0UFU1"/>
<accession>X0UFU1</accession>
<reference evidence="1" key="1">
    <citation type="journal article" date="2014" name="Front. Microbiol.">
        <title>High frequency of phylogenetically diverse reductive dehalogenase-homologous genes in deep subseafloor sedimentary metagenomes.</title>
        <authorList>
            <person name="Kawai M."/>
            <person name="Futagami T."/>
            <person name="Toyoda A."/>
            <person name="Takaki Y."/>
            <person name="Nishi S."/>
            <person name="Hori S."/>
            <person name="Arai W."/>
            <person name="Tsubouchi T."/>
            <person name="Morono Y."/>
            <person name="Uchiyama I."/>
            <person name="Ito T."/>
            <person name="Fujiyama A."/>
            <person name="Inagaki F."/>
            <person name="Takami H."/>
        </authorList>
    </citation>
    <scope>NUCLEOTIDE SEQUENCE</scope>
    <source>
        <strain evidence="1">Expedition CK06-06</strain>
    </source>
</reference>
<evidence type="ECO:0000313" key="1">
    <source>
        <dbReference type="EMBL" id="GAF99272.1"/>
    </source>
</evidence>
<proteinExistence type="predicted"/>
<feature type="non-terminal residue" evidence="1">
    <location>
        <position position="146"/>
    </location>
</feature>
<gene>
    <name evidence="1" type="ORF">S01H1_20337</name>
</gene>
<comment type="caution">
    <text evidence="1">The sequence shown here is derived from an EMBL/GenBank/DDBJ whole genome shotgun (WGS) entry which is preliminary data.</text>
</comment>
<protein>
    <recommendedName>
        <fullName evidence="2">Terminase large subunit gp17-like C-terminal domain-containing protein</fullName>
    </recommendedName>
</protein>
<sequence length="146" mass="16172">MTYLKLTEEDAALQLVRRQRMRESLIGFAQNIDIPGAPVKDDQSLEEFDILMAQGGSIETGLAAHHILLMHKLQACMEKRYGRLMVFMPPGGAKSTYCSVVAPTWYMGNNPGAQIILASYGTDLAKKHGAKGRIIVQQPNFMDAFD</sequence>
<organism evidence="1">
    <name type="scientific">marine sediment metagenome</name>
    <dbReference type="NCBI Taxonomy" id="412755"/>
    <lineage>
        <taxon>unclassified sequences</taxon>
        <taxon>metagenomes</taxon>
        <taxon>ecological metagenomes</taxon>
    </lineage>
</organism>
<evidence type="ECO:0008006" key="2">
    <source>
        <dbReference type="Google" id="ProtNLM"/>
    </source>
</evidence>